<evidence type="ECO:0000259" key="4">
    <source>
        <dbReference type="SMART" id="SM00499"/>
    </source>
</evidence>
<feature type="signal peptide" evidence="3">
    <location>
        <begin position="1"/>
        <end position="25"/>
    </location>
</feature>
<dbReference type="SMART" id="SM00499">
    <property type="entry name" value="AAI"/>
    <property type="match status" value="1"/>
</dbReference>
<dbReference type="PANTHER" id="PTHR31731">
    <property type="match status" value="1"/>
</dbReference>
<dbReference type="InterPro" id="IPR027923">
    <property type="entry name" value="Hydrophob_seed_dom"/>
</dbReference>
<evidence type="ECO:0000256" key="2">
    <source>
        <dbReference type="SAM" id="MobiDB-lite"/>
    </source>
</evidence>
<protein>
    <recommendedName>
        <fullName evidence="4">Bifunctional inhibitor/plant lipid transfer protein/seed storage helical domain-containing protein</fullName>
    </recommendedName>
</protein>
<feature type="region of interest" description="Disordered" evidence="2">
    <location>
        <begin position="31"/>
        <end position="57"/>
    </location>
</feature>
<evidence type="ECO:0000256" key="3">
    <source>
        <dbReference type="SAM" id="SignalP"/>
    </source>
</evidence>
<dbReference type="Gene3D" id="1.10.110.10">
    <property type="entry name" value="Plant lipid-transfer and hydrophobic proteins"/>
    <property type="match status" value="1"/>
</dbReference>
<sequence>MAFNKLSFIISVLSLLSYSTMFSYAHQSSPPSPNPTPCPTAPPSPSPSPSPTPSPKGQCPIDTLKLGVCANLLGLITIGKPPLGSKCCALIDKLVDLEATVCLCIALKANVLGINLNIPLDLSLIISACQKTVPPKFKCA</sequence>
<feature type="chain" id="PRO_5043348114" description="Bifunctional inhibitor/plant lipid transfer protein/seed storage helical domain-containing protein" evidence="3">
    <location>
        <begin position="26"/>
        <end position="140"/>
    </location>
</feature>
<dbReference type="InterPro" id="IPR036312">
    <property type="entry name" value="Bifun_inhib/LTP/seed_sf"/>
</dbReference>
<dbReference type="AlphaFoldDB" id="A0AAV0ZUR1"/>
<accession>A0AAV0ZUR1</accession>
<reference evidence="5 6" key="1">
    <citation type="submission" date="2023-01" db="EMBL/GenBank/DDBJ databases">
        <authorList>
            <person name="Kreplak J."/>
        </authorList>
    </citation>
    <scope>NUCLEOTIDE SEQUENCE [LARGE SCALE GENOMIC DNA]</scope>
</reference>
<proteinExistence type="inferred from homology"/>
<comment type="similarity">
    <text evidence="1">Belongs to the plant LTP family. PEARLI1 subfamily.</text>
</comment>
<dbReference type="CDD" id="cd01958">
    <property type="entry name" value="HPS_like"/>
    <property type="match status" value="1"/>
</dbReference>
<keyword evidence="6" id="KW-1185">Reference proteome</keyword>
<keyword evidence="3" id="KW-0732">Signal</keyword>
<organism evidence="5 6">
    <name type="scientific">Vicia faba</name>
    <name type="common">Broad bean</name>
    <name type="synonym">Faba vulgaris</name>
    <dbReference type="NCBI Taxonomy" id="3906"/>
    <lineage>
        <taxon>Eukaryota</taxon>
        <taxon>Viridiplantae</taxon>
        <taxon>Streptophyta</taxon>
        <taxon>Embryophyta</taxon>
        <taxon>Tracheophyta</taxon>
        <taxon>Spermatophyta</taxon>
        <taxon>Magnoliopsida</taxon>
        <taxon>eudicotyledons</taxon>
        <taxon>Gunneridae</taxon>
        <taxon>Pentapetalae</taxon>
        <taxon>rosids</taxon>
        <taxon>fabids</taxon>
        <taxon>Fabales</taxon>
        <taxon>Fabaceae</taxon>
        <taxon>Papilionoideae</taxon>
        <taxon>50 kb inversion clade</taxon>
        <taxon>NPAAA clade</taxon>
        <taxon>Hologalegina</taxon>
        <taxon>IRL clade</taxon>
        <taxon>Fabeae</taxon>
        <taxon>Vicia</taxon>
    </lineage>
</organism>
<evidence type="ECO:0000256" key="1">
    <source>
        <dbReference type="ARBA" id="ARBA00008965"/>
    </source>
</evidence>
<dbReference type="SUPFAM" id="SSF47699">
    <property type="entry name" value="Bifunctional inhibitor/lipid-transfer protein/seed storage 2S albumin"/>
    <property type="match status" value="1"/>
</dbReference>
<dbReference type="EMBL" id="OX451737">
    <property type="protein sequence ID" value="CAI8599612.1"/>
    <property type="molecule type" value="Genomic_DNA"/>
</dbReference>
<gene>
    <name evidence="5" type="ORF">VFH_II183240</name>
</gene>
<name>A0AAV0ZUR1_VICFA</name>
<feature type="domain" description="Bifunctional inhibitor/plant lipid transfer protein/seed storage helical" evidence="4">
    <location>
        <begin position="59"/>
        <end position="139"/>
    </location>
</feature>
<dbReference type="InterPro" id="IPR016140">
    <property type="entry name" value="Bifunc_inhib/LTP/seed_store"/>
</dbReference>
<dbReference type="InterPro" id="IPR051636">
    <property type="entry name" value="Plant_LTP/defense-related"/>
</dbReference>
<evidence type="ECO:0000313" key="5">
    <source>
        <dbReference type="EMBL" id="CAI8599612.1"/>
    </source>
</evidence>
<dbReference type="Pfam" id="PF14547">
    <property type="entry name" value="Hydrophob_seed"/>
    <property type="match status" value="1"/>
</dbReference>
<dbReference type="Proteomes" id="UP001157006">
    <property type="component" value="Chromosome 2"/>
</dbReference>
<evidence type="ECO:0000313" key="6">
    <source>
        <dbReference type="Proteomes" id="UP001157006"/>
    </source>
</evidence>
<feature type="compositionally biased region" description="Pro residues" evidence="2">
    <location>
        <begin position="31"/>
        <end position="54"/>
    </location>
</feature>